<protein>
    <submittedName>
        <fullName evidence="9">Putative Co/Zn/Cd efflux system membrane fusion protein</fullName>
    </submittedName>
</protein>
<dbReference type="Pfam" id="PF11827">
    <property type="entry name" value="DUF3347"/>
    <property type="match status" value="1"/>
</dbReference>
<accession>A0A0H4PGZ5</accession>
<dbReference type="Proteomes" id="UP000036520">
    <property type="component" value="Chromosome"/>
</dbReference>
<keyword evidence="10" id="KW-1185">Reference proteome</keyword>
<dbReference type="PANTHER" id="PTHR30097:SF15">
    <property type="entry name" value="CATION EFFLUX SYSTEM PROTEIN CUSB"/>
    <property type="match status" value="1"/>
</dbReference>
<feature type="domain" description="DUF3347" evidence="4">
    <location>
        <begin position="456"/>
        <end position="545"/>
    </location>
</feature>
<dbReference type="InterPro" id="IPR006143">
    <property type="entry name" value="RND_pump_MFP"/>
</dbReference>
<feature type="domain" description="CusB-like beta-barrel" evidence="7">
    <location>
        <begin position="252"/>
        <end position="325"/>
    </location>
</feature>
<reference evidence="9 10" key="1">
    <citation type="submission" date="2015-07" db="EMBL/GenBank/DDBJ databases">
        <authorList>
            <person name="Kim K.M."/>
        </authorList>
    </citation>
    <scope>NUCLEOTIDE SEQUENCE [LARGE SCALE GENOMIC DNA]</scope>
    <source>
        <strain evidence="9 10">KCTC 12363</strain>
    </source>
</reference>
<keyword evidence="3" id="KW-1133">Transmembrane helix</keyword>
<dbReference type="InterPro" id="IPR058791">
    <property type="entry name" value="3HB_CusB"/>
</dbReference>
<evidence type="ECO:0000313" key="9">
    <source>
        <dbReference type="EMBL" id="AKP52118.1"/>
    </source>
</evidence>
<feature type="domain" description="Multidrug resistance protein MdtA-like C-terminal permuted SH3" evidence="8">
    <location>
        <begin position="336"/>
        <end position="397"/>
    </location>
</feature>
<organism evidence="9 10">
    <name type="scientific">Cyclobacterium amurskyense</name>
    <dbReference type="NCBI Taxonomy" id="320787"/>
    <lineage>
        <taxon>Bacteria</taxon>
        <taxon>Pseudomonadati</taxon>
        <taxon>Bacteroidota</taxon>
        <taxon>Cytophagia</taxon>
        <taxon>Cytophagales</taxon>
        <taxon>Cyclobacteriaceae</taxon>
        <taxon>Cyclobacterium</taxon>
    </lineage>
</organism>
<dbReference type="GO" id="GO:0046914">
    <property type="term" value="F:transition metal ion binding"/>
    <property type="evidence" value="ECO:0007669"/>
    <property type="project" value="TreeGrafter"/>
</dbReference>
<dbReference type="InterPro" id="IPR058792">
    <property type="entry name" value="Beta-barrel_RND_2"/>
</dbReference>
<dbReference type="GO" id="GO:0022857">
    <property type="term" value="F:transmembrane transporter activity"/>
    <property type="evidence" value="ECO:0007669"/>
    <property type="project" value="InterPro"/>
</dbReference>
<dbReference type="InterPro" id="IPR045800">
    <property type="entry name" value="HMBD"/>
</dbReference>
<dbReference type="FunFam" id="2.40.30.170:FF:000010">
    <property type="entry name" value="Efflux RND transporter periplasmic adaptor subunit"/>
    <property type="match status" value="1"/>
</dbReference>
<dbReference type="InterPro" id="IPR051909">
    <property type="entry name" value="MFP_Cation_Efflux"/>
</dbReference>
<evidence type="ECO:0000313" key="10">
    <source>
        <dbReference type="Proteomes" id="UP000036520"/>
    </source>
</evidence>
<keyword evidence="3" id="KW-0472">Membrane</keyword>
<feature type="domain" description="Heavy metal binding" evidence="5">
    <location>
        <begin position="51"/>
        <end position="76"/>
    </location>
</feature>
<evidence type="ECO:0000256" key="2">
    <source>
        <dbReference type="ARBA" id="ARBA00022448"/>
    </source>
</evidence>
<dbReference type="Pfam" id="PF25869">
    <property type="entry name" value="3HB_CusB"/>
    <property type="match status" value="1"/>
</dbReference>
<evidence type="ECO:0000259" key="4">
    <source>
        <dbReference type="Pfam" id="PF11827"/>
    </source>
</evidence>
<dbReference type="RefSeq" id="WP_048642378.1">
    <property type="nucleotide sequence ID" value="NZ_CP012040.1"/>
</dbReference>
<dbReference type="NCBIfam" id="TIGR01730">
    <property type="entry name" value="RND_mfp"/>
    <property type="match status" value="1"/>
</dbReference>
<dbReference type="AlphaFoldDB" id="A0A0H4PGZ5"/>
<dbReference type="PATRIC" id="fig|320787.5.peg.2963"/>
<proteinExistence type="inferred from homology"/>
<dbReference type="GO" id="GO:0060003">
    <property type="term" value="P:copper ion export"/>
    <property type="evidence" value="ECO:0007669"/>
    <property type="project" value="TreeGrafter"/>
</dbReference>
<dbReference type="InterPro" id="IPR058627">
    <property type="entry name" value="MdtA-like_C"/>
</dbReference>
<dbReference type="Pfam" id="PF25954">
    <property type="entry name" value="Beta-barrel_RND_2"/>
    <property type="match status" value="1"/>
</dbReference>
<feature type="transmembrane region" description="Helical" evidence="3">
    <location>
        <begin position="9"/>
        <end position="26"/>
    </location>
</feature>
<dbReference type="Gene3D" id="2.40.30.170">
    <property type="match status" value="1"/>
</dbReference>
<dbReference type="KEGG" id="camu:CA2015_2708"/>
<dbReference type="GO" id="GO:0015679">
    <property type="term" value="P:plasma membrane copper ion transport"/>
    <property type="evidence" value="ECO:0007669"/>
    <property type="project" value="TreeGrafter"/>
</dbReference>
<evidence type="ECO:0000256" key="3">
    <source>
        <dbReference type="SAM" id="Phobius"/>
    </source>
</evidence>
<dbReference type="EMBL" id="CP012040">
    <property type="protein sequence ID" value="AKP52118.1"/>
    <property type="molecule type" value="Genomic_DNA"/>
</dbReference>
<dbReference type="SUPFAM" id="SSF111369">
    <property type="entry name" value="HlyD-like secretion proteins"/>
    <property type="match status" value="1"/>
</dbReference>
<dbReference type="OrthoDB" id="9806939at2"/>
<keyword evidence="3" id="KW-0812">Transmembrane</keyword>
<evidence type="ECO:0000259" key="8">
    <source>
        <dbReference type="Pfam" id="PF25967"/>
    </source>
</evidence>
<evidence type="ECO:0000259" key="7">
    <source>
        <dbReference type="Pfam" id="PF25954"/>
    </source>
</evidence>
<sequence>MKNSINNKYLLIVITLFVGVLLGWLIKPSANLPEQPPVHEHVESTVGASSVYTCSMHPQIRQGEPGDCPICGMDLIQLENDSQETDPLSITMSPTAIQLADVKTMVVGKGKAEKTLRLDGKIQVDERLLFTQASHIPGRIEKLMVNFTGEYIAKGQTIALVYSPELVTSQEELLQANKIKEEQPALFNAAVAKLKNWKVSEAQVQQILTTGEVIKNFPIKANVSGYVSQKFANLGDHLAMGQALYEVSNLSKVWVLFDVYESEIPWIKTGDEVNYRVQSIPGEIFTSKIDYLDPIIDPDTRVASARISIANPDLKYKPEMFVSGVITSSITGAEEAIVVPKTAVMWTGTRSVVYVKKISSKGLSFQLREVTLGAALGTEYLIEAGLHPGEEIVVNGAFSIDAAAQLAGKPSMMNPEGGVAMSGHNHGGMEMTKASQIEGSIGNSLTQAAKDGLIPIFDHYFKLKNALTIDDLKRSISQAEEMLNYISNIDMESFEGNAHMEWMKYQKSLSVSLEKIGSDKSLEEVRKTFLSISDEMIGMAEKFHPFPKPLFVQHCPMADTNRGADWLSMEEKVVNPYFGKSMLTCGEVTRTIK</sequence>
<dbReference type="STRING" id="320787.CA2015_2708"/>
<name>A0A0H4PGZ5_9BACT</name>
<comment type="similarity">
    <text evidence="1">Belongs to the membrane fusion protein (MFP) (TC 8.A.1) family.</text>
</comment>
<dbReference type="GO" id="GO:0030288">
    <property type="term" value="C:outer membrane-bounded periplasmic space"/>
    <property type="evidence" value="ECO:0007669"/>
    <property type="project" value="TreeGrafter"/>
</dbReference>
<dbReference type="InterPro" id="IPR021782">
    <property type="entry name" value="DUF3347"/>
</dbReference>
<keyword evidence="2" id="KW-0813">Transport</keyword>
<dbReference type="PANTHER" id="PTHR30097">
    <property type="entry name" value="CATION EFFLUX SYSTEM PROTEIN CUSB"/>
    <property type="match status" value="1"/>
</dbReference>
<feature type="domain" description="CusB-like three alpha-helical bundle" evidence="6">
    <location>
        <begin position="165"/>
        <end position="213"/>
    </location>
</feature>
<gene>
    <name evidence="9" type="ORF">CA2015_2708</name>
</gene>
<evidence type="ECO:0000259" key="6">
    <source>
        <dbReference type="Pfam" id="PF25869"/>
    </source>
</evidence>
<dbReference type="Pfam" id="PF19335">
    <property type="entry name" value="HMBD"/>
    <property type="match status" value="1"/>
</dbReference>
<dbReference type="Pfam" id="PF25967">
    <property type="entry name" value="RND-MFP_C"/>
    <property type="match status" value="1"/>
</dbReference>
<evidence type="ECO:0000259" key="5">
    <source>
        <dbReference type="Pfam" id="PF19335"/>
    </source>
</evidence>
<dbReference type="Gene3D" id="2.40.420.20">
    <property type="match status" value="1"/>
</dbReference>
<evidence type="ECO:0000256" key="1">
    <source>
        <dbReference type="ARBA" id="ARBA00009477"/>
    </source>
</evidence>
<dbReference type="GO" id="GO:0016020">
    <property type="term" value="C:membrane"/>
    <property type="evidence" value="ECO:0007669"/>
    <property type="project" value="InterPro"/>
</dbReference>